<evidence type="ECO:0000313" key="1">
    <source>
        <dbReference type="EMBL" id="ARX71441.1"/>
    </source>
</evidence>
<gene>
    <name evidence="1" type="ORF">EREL_102</name>
</gene>
<name>A0A288WHV6_9BBAC</name>
<sequence length="55" mass="6394">MTLLVATIVINLIIYILYHKNHTCKYKRGVQYNVCYFVNCRIGVVLLHSAPVQKQ</sequence>
<proteinExistence type="predicted"/>
<organism evidence="1">
    <name type="scientific">Erinnyis ello granulovirus</name>
    <dbReference type="NCBI Taxonomy" id="307444"/>
    <lineage>
        <taxon>Viruses</taxon>
        <taxon>Viruses incertae sedis</taxon>
        <taxon>Naldaviricetes</taxon>
        <taxon>Lefavirales</taxon>
        <taxon>Baculoviridae</taxon>
        <taxon>Betabaculovirus</taxon>
        <taxon>Betabaculovirus erellonis</taxon>
    </lineage>
</organism>
<accession>A0A288WHV6</accession>
<reference evidence="1" key="1">
    <citation type="submission" date="2016-09" db="EMBL/GenBank/DDBJ databases">
        <title>Genome-wide Diversity of Wild Populations of Erinnyis ello granulovirus (ErelGV).</title>
        <authorList>
            <person name="Brito A.F."/>
            <person name="Melo F.L."/>
            <person name="Ardisson-Araujo D.M.P."/>
            <person name="Sihler W."/>
            <person name="Souza M.L."/>
            <person name="Ribeiro B.M."/>
        </authorList>
    </citation>
    <scope>NUCLEOTIDE SEQUENCE</scope>
    <source>
        <strain evidence="1">ErelGV-94</strain>
        <strain evidence="2">ErelGV-98</strain>
    </source>
</reference>
<dbReference type="EMBL" id="KX859080">
    <property type="protein sequence ID" value="ARX71571.1"/>
    <property type="molecule type" value="Genomic_DNA"/>
</dbReference>
<dbReference type="EMBL" id="KX859079">
    <property type="protein sequence ID" value="ARX71441.1"/>
    <property type="molecule type" value="Genomic_DNA"/>
</dbReference>
<evidence type="ECO:0000313" key="2">
    <source>
        <dbReference type="EMBL" id="ARX71571.1"/>
    </source>
</evidence>
<protein>
    <submittedName>
        <fullName evidence="1">Uncharacterized protein</fullName>
    </submittedName>
</protein>